<dbReference type="PANTHER" id="PTHR11635">
    <property type="entry name" value="CAMP-DEPENDENT PROTEIN KINASE REGULATORY CHAIN"/>
    <property type="match status" value="1"/>
</dbReference>
<dbReference type="GO" id="GO:0005829">
    <property type="term" value="C:cytosol"/>
    <property type="evidence" value="ECO:0007669"/>
    <property type="project" value="TreeGrafter"/>
</dbReference>
<dbReference type="PROSITE" id="PS50042">
    <property type="entry name" value="CNMP_BINDING_3"/>
    <property type="match status" value="1"/>
</dbReference>
<dbReference type="SMART" id="SM00100">
    <property type="entry name" value="cNMP"/>
    <property type="match status" value="1"/>
</dbReference>
<dbReference type="InterPro" id="IPR000595">
    <property type="entry name" value="cNMP-bd_dom"/>
</dbReference>
<evidence type="ECO:0000259" key="1">
    <source>
        <dbReference type="PROSITE" id="PS50042"/>
    </source>
</evidence>
<reference evidence="2" key="1">
    <citation type="journal article" date="2020" name="mSystems">
        <title>Genome- and Community-Level Interaction Insights into Carbon Utilization and Element Cycling Functions of Hydrothermarchaeota in Hydrothermal Sediment.</title>
        <authorList>
            <person name="Zhou Z."/>
            <person name="Liu Y."/>
            <person name="Xu W."/>
            <person name="Pan J."/>
            <person name="Luo Z.H."/>
            <person name="Li M."/>
        </authorList>
    </citation>
    <scope>NUCLEOTIDE SEQUENCE [LARGE SCALE GENOMIC DNA]</scope>
    <source>
        <strain evidence="2">HyVt-493</strain>
    </source>
</reference>
<dbReference type="EMBL" id="DRMS01000264">
    <property type="protein sequence ID" value="HFC92561.1"/>
    <property type="molecule type" value="Genomic_DNA"/>
</dbReference>
<dbReference type="Proteomes" id="UP000885750">
    <property type="component" value="Unassembled WGS sequence"/>
</dbReference>
<proteinExistence type="predicted"/>
<dbReference type="GO" id="GO:0005952">
    <property type="term" value="C:cAMP-dependent protein kinase complex"/>
    <property type="evidence" value="ECO:0007669"/>
    <property type="project" value="InterPro"/>
</dbReference>
<organism evidence="2">
    <name type="scientific">Leucothrix mucor</name>
    <dbReference type="NCBI Taxonomy" id="45248"/>
    <lineage>
        <taxon>Bacteria</taxon>
        <taxon>Pseudomonadati</taxon>
        <taxon>Pseudomonadota</taxon>
        <taxon>Gammaproteobacteria</taxon>
        <taxon>Thiotrichales</taxon>
        <taxon>Thiotrichaceae</taxon>
        <taxon>Leucothrix</taxon>
    </lineage>
</organism>
<dbReference type="AlphaFoldDB" id="A0A7V2T3B5"/>
<dbReference type="InterPro" id="IPR050503">
    <property type="entry name" value="cAMP-dep_PK_reg_su-like"/>
</dbReference>
<accession>A0A7V2T3B5</accession>
<evidence type="ECO:0000313" key="2">
    <source>
        <dbReference type="EMBL" id="HFC92561.1"/>
    </source>
</evidence>
<dbReference type="Pfam" id="PF00027">
    <property type="entry name" value="cNMP_binding"/>
    <property type="match status" value="1"/>
</dbReference>
<dbReference type="Gene3D" id="2.60.120.10">
    <property type="entry name" value="Jelly Rolls"/>
    <property type="match status" value="1"/>
</dbReference>
<dbReference type="InterPro" id="IPR014710">
    <property type="entry name" value="RmlC-like_jellyroll"/>
</dbReference>
<dbReference type="CDD" id="cd00038">
    <property type="entry name" value="CAP_ED"/>
    <property type="match status" value="1"/>
</dbReference>
<comment type="caution">
    <text evidence="2">The sequence shown here is derived from an EMBL/GenBank/DDBJ whole genome shotgun (WGS) entry which is preliminary data.</text>
</comment>
<dbReference type="SUPFAM" id="SSF51206">
    <property type="entry name" value="cAMP-binding domain-like"/>
    <property type="match status" value="1"/>
</dbReference>
<protein>
    <submittedName>
        <fullName evidence="2">Cyclic nucleotide-binding domain-containing protein</fullName>
    </submittedName>
</protein>
<sequence length="190" mass="21639">MSNFIFSWTMIAVLFLLPKQEGNKGMKTEDQEKIIEQLTFFCPKFGSNFSEEDRTSFVTLAEVLNAEKNTVIAHVGEVCDEFYLILEGRIRLVDEGGNEIEVGHFDPGSLVGEMSFFDKKPRSLSLKVGKRDDLVALVISRKMYDNLCAEHQNIAINLLEFVITSLDKLVRENSKDFSNMYKHVLGVGYR</sequence>
<feature type="domain" description="Cyclic nucleotide-binding" evidence="1">
    <location>
        <begin position="45"/>
        <end position="147"/>
    </location>
</feature>
<dbReference type="PANTHER" id="PTHR11635:SF152">
    <property type="entry name" value="CAMP-DEPENDENT PROTEIN KINASE TYPE I REGULATORY SUBUNIT-RELATED"/>
    <property type="match status" value="1"/>
</dbReference>
<dbReference type="InterPro" id="IPR018490">
    <property type="entry name" value="cNMP-bd_dom_sf"/>
</dbReference>
<gene>
    <name evidence="2" type="ORF">ENJ51_07085</name>
</gene>
<name>A0A7V2T3B5_LEUMU</name>